<protein>
    <submittedName>
        <fullName evidence="8">Alcohol dehydrogenase catalytic domain-containing protein</fullName>
    </submittedName>
</protein>
<accession>A0ABS5YZM1</accession>
<keyword evidence="3 6" id="KW-0479">Metal-binding</keyword>
<feature type="domain" description="Enoyl reductase (ER)" evidence="7">
    <location>
        <begin position="8"/>
        <end position="334"/>
    </location>
</feature>
<dbReference type="Pfam" id="PF08240">
    <property type="entry name" value="ADH_N"/>
    <property type="match status" value="1"/>
</dbReference>
<dbReference type="Proteomes" id="UP001519654">
    <property type="component" value="Unassembled WGS sequence"/>
</dbReference>
<evidence type="ECO:0000256" key="4">
    <source>
        <dbReference type="ARBA" id="ARBA00022833"/>
    </source>
</evidence>
<dbReference type="SMART" id="SM00829">
    <property type="entry name" value="PKS_ER"/>
    <property type="match status" value="1"/>
</dbReference>
<dbReference type="SUPFAM" id="SSF50129">
    <property type="entry name" value="GroES-like"/>
    <property type="match status" value="1"/>
</dbReference>
<name>A0ABS5YZM1_9ACTN</name>
<keyword evidence="4 6" id="KW-0862">Zinc</keyword>
<dbReference type="InterPro" id="IPR013149">
    <property type="entry name" value="ADH-like_C"/>
</dbReference>
<dbReference type="Pfam" id="PF00107">
    <property type="entry name" value="ADH_zinc_N"/>
    <property type="match status" value="1"/>
</dbReference>
<evidence type="ECO:0000313" key="9">
    <source>
        <dbReference type="Proteomes" id="UP001519654"/>
    </source>
</evidence>
<proteinExistence type="inferred from homology"/>
<sequence>MKSIQLSGARDAALTDFADEPLAAGQVRVRMRRVGLCGSDAHFYDHGQIGRFRLDDGPVVIGHEGSGEVLEVGDGVDGLAVGDRVSIEPGIACGECRECRNGTYNLCVRMTFLGMPPNHGLLRERVVLPARNVHRVPEEVNLDEAALLEPLSVAVWSVQRAQLAAGERVLIAGAGPIGLLVARVAVAEGAAEVIVTDIDRERLDRIGAEPGVKAVDVSGGWDGVPDDLDVFLECSGAPTALDDGMGRLRPRGRAVLVGVPGKPQIAISSTIIRYGELSLTAVHRYAGTWPRAIELLATGKVGLSDLVTARYSLSETPTALLDAAERRVALKAMIEVDAS</sequence>
<dbReference type="Gene3D" id="3.40.50.720">
    <property type="entry name" value="NAD(P)-binding Rossmann-like Domain"/>
    <property type="match status" value="1"/>
</dbReference>
<dbReference type="PANTHER" id="PTHR43161">
    <property type="entry name" value="SORBITOL DEHYDROGENASE"/>
    <property type="match status" value="1"/>
</dbReference>
<dbReference type="InterPro" id="IPR002328">
    <property type="entry name" value="ADH_Zn_CS"/>
</dbReference>
<dbReference type="InterPro" id="IPR011032">
    <property type="entry name" value="GroES-like_sf"/>
</dbReference>
<dbReference type="Gene3D" id="3.90.180.10">
    <property type="entry name" value="Medium-chain alcohol dehydrogenases, catalytic domain"/>
    <property type="match status" value="1"/>
</dbReference>
<dbReference type="PANTHER" id="PTHR43161:SF9">
    <property type="entry name" value="SORBITOL DEHYDROGENASE"/>
    <property type="match status" value="1"/>
</dbReference>
<evidence type="ECO:0000313" key="8">
    <source>
        <dbReference type="EMBL" id="MBU2668894.1"/>
    </source>
</evidence>
<comment type="cofactor">
    <cofactor evidence="1 6">
        <name>Zn(2+)</name>
        <dbReference type="ChEBI" id="CHEBI:29105"/>
    </cofactor>
</comment>
<evidence type="ECO:0000256" key="5">
    <source>
        <dbReference type="ARBA" id="ARBA00023002"/>
    </source>
</evidence>
<reference evidence="8 9" key="1">
    <citation type="submission" date="2021-06" db="EMBL/GenBank/DDBJ databases">
        <title>Actinoplanes lichenicola sp. nov., and Actinoplanes ovalisporus sp. nov., isolated from lichen in Thailand.</title>
        <authorList>
            <person name="Saeng-In P."/>
            <person name="Kanchanasin P."/>
            <person name="Yuki M."/>
            <person name="Kudo T."/>
            <person name="Ohkuma M."/>
            <person name="Phongsopitanun W."/>
            <person name="Tanasupawat S."/>
        </authorList>
    </citation>
    <scope>NUCLEOTIDE SEQUENCE [LARGE SCALE GENOMIC DNA]</scope>
    <source>
        <strain evidence="8 9">NBRC 110975</strain>
    </source>
</reference>
<comment type="caution">
    <text evidence="8">The sequence shown here is derived from an EMBL/GenBank/DDBJ whole genome shotgun (WGS) entry which is preliminary data.</text>
</comment>
<dbReference type="InterPro" id="IPR036291">
    <property type="entry name" value="NAD(P)-bd_dom_sf"/>
</dbReference>
<dbReference type="SUPFAM" id="SSF51735">
    <property type="entry name" value="NAD(P)-binding Rossmann-fold domains"/>
    <property type="match status" value="1"/>
</dbReference>
<keyword evidence="9" id="KW-1185">Reference proteome</keyword>
<dbReference type="InterPro" id="IPR020843">
    <property type="entry name" value="ER"/>
</dbReference>
<dbReference type="EMBL" id="JAHKKG010000013">
    <property type="protein sequence ID" value="MBU2668894.1"/>
    <property type="molecule type" value="Genomic_DNA"/>
</dbReference>
<comment type="similarity">
    <text evidence="2 6">Belongs to the zinc-containing alcohol dehydrogenase family.</text>
</comment>
<organism evidence="8 9">
    <name type="scientific">Paractinoplanes bogorensis</name>
    <dbReference type="NCBI Taxonomy" id="1610840"/>
    <lineage>
        <taxon>Bacteria</taxon>
        <taxon>Bacillati</taxon>
        <taxon>Actinomycetota</taxon>
        <taxon>Actinomycetes</taxon>
        <taxon>Micromonosporales</taxon>
        <taxon>Micromonosporaceae</taxon>
        <taxon>Paractinoplanes</taxon>
    </lineage>
</organism>
<keyword evidence="5" id="KW-0560">Oxidoreductase</keyword>
<evidence type="ECO:0000256" key="3">
    <source>
        <dbReference type="ARBA" id="ARBA00022723"/>
    </source>
</evidence>
<evidence type="ECO:0000256" key="2">
    <source>
        <dbReference type="ARBA" id="ARBA00008072"/>
    </source>
</evidence>
<evidence type="ECO:0000256" key="1">
    <source>
        <dbReference type="ARBA" id="ARBA00001947"/>
    </source>
</evidence>
<dbReference type="InterPro" id="IPR013154">
    <property type="entry name" value="ADH-like_N"/>
</dbReference>
<evidence type="ECO:0000256" key="6">
    <source>
        <dbReference type="RuleBase" id="RU361277"/>
    </source>
</evidence>
<dbReference type="PROSITE" id="PS00059">
    <property type="entry name" value="ADH_ZINC"/>
    <property type="match status" value="1"/>
</dbReference>
<evidence type="ECO:0000259" key="7">
    <source>
        <dbReference type="SMART" id="SM00829"/>
    </source>
</evidence>
<dbReference type="RefSeq" id="WP_215793144.1">
    <property type="nucleotide sequence ID" value="NZ_JAHKKG010000013.1"/>
</dbReference>
<gene>
    <name evidence="8" type="ORF">KOI35_35830</name>
</gene>